<evidence type="ECO:0000313" key="2">
    <source>
        <dbReference type="EMBL" id="CAE1310605.1"/>
    </source>
</evidence>
<evidence type="ECO:0000256" key="1">
    <source>
        <dbReference type="SAM" id="Phobius"/>
    </source>
</evidence>
<dbReference type="EMBL" id="CAHIKZ030004414">
    <property type="protein sequence ID" value="CAE1310605.1"/>
    <property type="molecule type" value="Genomic_DNA"/>
</dbReference>
<gene>
    <name evidence="2" type="ORF">SPHA_62151</name>
</gene>
<dbReference type="Proteomes" id="UP000597762">
    <property type="component" value="Unassembled WGS sequence"/>
</dbReference>
<sequence>MSSNVNRGGTAFSSSSKQIRLEDSSFFSSLSFFFYFINFSIPYTLSIALFFINFSFPYFPPSPSLSFFLSFFLNFSFTYFLPLSLSFILSLSFFLSLSLSFFLSFLIFTLHITSVFNCYHVVSNIGLSFPLNLFHFSFLFFEFSILFLFPIDFLISYI</sequence>
<name>A0A812DZX0_ACAPH</name>
<keyword evidence="1" id="KW-0812">Transmembrane</keyword>
<organism evidence="2 3">
    <name type="scientific">Acanthosepion pharaonis</name>
    <name type="common">Pharaoh cuttlefish</name>
    <name type="synonym">Sepia pharaonis</name>
    <dbReference type="NCBI Taxonomy" id="158019"/>
    <lineage>
        <taxon>Eukaryota</taxon>
        <taxon>Metazoa</taxon>
        <taxon>Spiralia</taxon>
        <taxon>Lophotrochozoa</taxon>
        <taxon>Mollusca</taxon>
        <taxon>Cephalopoda</taxon>
        <taxon>Coleoidea</taxon>
        <taxon>Decapodiformes</taxon>
        <taxon>Sepiida</taxon>
        <taxon>Sepiina</taxon>
        <taxon>Sepiidae</taxon>
        <taxon>Acanthosepion</taxon>
    </lineage>
</organism>
<keyword evidence="1" id="KW-0472">Membrane</keyword>
<dbReference type="AlphaFoldDB" id="A0A812DZX0"/>
<evidence type="ECO:0000313" key="3">
    <source>
        <dbReference type="Proteomes" id="UP000597762"/>
    </source>
</evidence>
<proteinExistence type="predicted"/>
<comment type="caution">
    <text evidence="2">The sequence shown here is derived from an EMBL/GenBank/DDBJ whole genome shotgun (WGS) entry which is preliminary data.</text>
</comment>
<keyword evidence="3" id="KW-1185">Reference proteome</keyword>
<feature type="transmembrane region" description="Helical" evidence="1">
    <location>
        <begin position="133"/>
        <end position="155"/>
    </location>
</feature>
<keyword evidence="1" id="KW-1133">Transmembrane helix</keyword>
<feature type="transmembrane region" description="Helical" evidence="1">
    <location>
        <begin position="93"/>
        <end position="113"/>
    </location>
</feature>
<accession>A0A812DZX0</accession>
<reference evidence="2" key="1">
    <citation type="submission" date="2021-01" db="EMBL/GenBank/DDBJ databases">
        <authorList>
            <person name="Li R."/>
            <person name="Bekaert M."/>
        </authorList>
    </citation>
    <scope>NUCLEOTIDE SEQUENCE</scope>
    <source>
        <strain evidence="2">Farmed</strain>
    </source>
</reference>
<feature type="transmembrane region" description="Helical" evidence="1">
    <location>
        <begin position="64"/>
        <end position="81"/>
    </location>
</feature>
<protein>
    <submittedName>
        <fullName evidence="2">Uncharacterized protein</fullName>
    </submittedName>
</protein>
<feature type="transmembrane region" description="Helical" evidence="1">
    <location>
        <begin position="26"/>
        <end position="52"/>
    </location>
</feature>